<evidence type="ECO:0000313" key="2">
    <source>
        <dbReference type="EMBL" id="MBB3206564.1"/>
    </source>
</evidence>
<gene>
    <name evidence="2" type="ORF">FHS27_002376</name>
</gene>
<proteinExistence type="predicted"/>
<accession>A0A7W5DXW9</accession>
<protein>
    <submittedName>
        <fullName evidence="2">Uncharacterized protein</fullName>
    </submittedName>
</protein>
<feature type="non-terminal residue" evidence="2">
    <location>
        <position position="89"/>
    </location>
</feature>
<evidence type="ECO:0000256" key="1">
    <source>
        <dbReference type="SAM" id="MobiDB-lite"/>
    </source>
</evidence>
<name>A0A7W5DXW9_9BACT</name>
<evidence type="ECO:0000313" key="3">
    <source>
        <dbReference type="Proteomes" id="UP000536179"/>
    </source>
</evidence>
<reference evidence="2 3" key="1">
    <citation type="submission" date="2020-08" db="EMBL/GenBank/DDBJ databases">
        <title>Genomic Encyclopedia of Type Strains, Phase III (KMG-III): the genomes of soil and plant-associated and newly described type strains.</title>
        <authorList>
            <person name="Whitman W."/>
        </authorList>
    </citation>
    <scope>NUCLEOTIDE SEQUENCE [LARGE SCALE GENOMIC DNA]</scope>
    <source>
        <strain evidence="2 3">CECT 8075</strain>
    </source>
</reference>
<feature type="region of interest" description="Disordered" evidence="1">
    <location>
        <begin position="1"/>
        <end position="25"/>
    </location>
</feature>
<comment type="caution">
    <text evidence="2">The sequence shown here is derived from an EMBL/GenBank/DDBJ whole genome shotgun (WGS) entry which is preliminary data.</text>
</comment>
<dbReference type="AlphaFoldDB" id="A0A7W5DXW9"/>
<dbReference type="EMBL" id="JACHXU010000007">
    <property type="protein sequence ID" value="MBB3206564.1"/>
    <property type="molecule type" value="Genomic_DNA"/>
</dbReference>
<sequence length="89" mass="9411">MPVVATTGGVSQKESQGLKGRHKSPATIVAKLLRQFVPATSRKHSRPERPTQPMPVVPTLFIAHILLASSEDGVGFAVGFHSPQSSPDG</sequence>
<dbReference type="Proteomes" id="UP000536179">
    <property type="component" value="Unassembled WGS sequence"/>
</dbReference>
<organism evidence="2 3">
    <name type="scientific">Aporhodopirellula rubra</name>
    <dbReference type="NCBI Taxonomy" id="980271"/>
    <lineage>
        <taxon>Bacteria</taxon>
        <taxon>Pseudomonadati</taxon>
        <taxon>Planctomycetota</taxon>
        <taxon>Planctomycetia</taxon>
        <taxon>Pirellulales</taxon>
        <taxon>Pirellulaceae</taxon>
        <taxon>Aporhodopirellula</taxon>
    </lineage>
</organism>
<keyword evidence="3" id="KW-1185">Reference proteome</keyword>